<dbReference type="Proteomes" id="UP000288794">
    <property type="component" value="Unassembled WGS sequence"/>
</dbReference>
<evidence type="ECO:0000313" key="12">
    <source>
        <dbReference type="EMBL" id="RWR01473.1"/>
    </source>
</evidence>
<feature type="domain" description="Glycoside hydrolase family 20 catalytic" evidence="10">
    <location>
        <begin position="160"/>
        <end position="446"/>
    </location>
</feature>
<dbReference type="SUPFAM" id="SSF55545">
    <property type="entry name" value="beta-N-acetylhexosaminidase-like domain"/>
    <property type="match status" value="1"/>
</dbReference>
<dbReference type="InterPro" id="IPR029018">
    <property type="entry name" value="Hex-like_dom2"/>
</dbReference>
<dbReference type="InterPro" id="IPR015883">
    <property type="entry name" value="Glyco_hydro_20_cat"/>
</dbReference>
<evidence type="ECO:0000256" key="7">
    <source>
        <dbReference type="ARBA" id="ARBA00033000"/>
    </source>
</evidence>
<evidence type="ECO:0000256" key="2">
    <source>
        <dbReference type="ARBA" id="ARBA00006285"/>
    </source>
</evidence>
<dbReference type="PANTHER" id="PTHR22600:SF57">
    <property type="entry name" value="BETA-N-ACETYLHEXOSAMINIDASE"/>
    <property type="match status" value="1"/>
</dbReference>
<organism evidence="12 13">
    <name type="scientific">[Pantoea] beijingensis</name>
    <dbReference type="NCBI Taxonomy" id="1324864"/>
    <lineage>
        <taxon>Bacteria</taxon>
        <taxon>Pseudomonadati</taxon>
        <taxon>Pseudomonadota</taxon>
        <taxon>Gammaproteobacteria</taxon>
        <taxon>Enterobacterales</taxon>
        <taxon>Erwiniaceae</taxon>
        <taxon>Erwinia</taxon>
    </lineage>
</organism>
<feature type="domain" description="Glycoside hydrolase family 20 catalytic" evidence="10">
    <location>
        <begin position="543"/>
        <end position="586"/>
    </location>
</feature>
<dbReference type="GO" id="GO:0005975">
    <property type="term" value="P:carbohydrate metabolic process"/>
    <property type="evidence" value="ECO:0007669"/>
    <property type="project" value="InterPro"/>
</dbReference>
<accession>A0A443IBQ8</accession>
<dbReference type="EC" id="3.2.1.52" evidence="3"/>
<dbReference type="GO" id="GO:0016020">
    <property type="term" value="C:membrane"/>
    <property type="evidence" value="ECO:0007669"/>
    <property type="project" value="TreeGrafter"/>
</dbReference>
<evidence type="ECO:0000259" key="11">
    <source>
        <dbReference type="Pfam" id="PF02838"/>
    </source>
</evidence>
<dbReference type="Pfam" id="PF00728">
    <property type="entry name" value="Glyco_hydro_20"/>
    <property type="match status" value="2"/>
</dbReference>
<dbReference type="Gene3D" id="3.30.379.10">
    <property type="entry name" value="Chitobiase/beta-hexosaminidase domain 2-like"/>
    <property type="match status" value="1"/>
</dbReference>
<evidence type="ECO:0000256" key="6">
    <source>
        <dbReference type="ARBA" id="ARBA00030512"/>
    </source>
</evidence>
<dbReference type="EMBL" id="JMEE01000036">
    <property type="protein sequence ID" value="RWR01473.1"/>
    <property type="molecule type" value="Genomic_DNA"/>
</dbReference>
<name>A0A443IBQ8_9GAMM</name>
<feature type="chain" id="PRO_5019109795" description="beta-N-acetylhexosaminidase" evidence="9">
    <location>
        <begin position="21"/>
        <end position="794"/>
    </location>
</feature>
<comment type="similarity">
    <text evidence="2">Belongs to the glycosyl hydrolase 20 family.</text>
</comment>
<evidence type="ECO:0000256" key="5">
    <source>
        <dbReference type="ARBA" id="ARBA00023295"/>
    </source>
</evidence>
<dbReference type="SUPFAM" id="SSF51445">
    <property type="entry name" value="(Trans)glycosidases"/>
    <property type="match status" value="1"/>
</dbReference>
<evidence type="ECO:0000256" key="3">
    <source>
        <dbReference type="ARBA" id="ARBA00012663"/>
    </source>
</evidence>
<reference evidence="12 13" key="1">
    <citation type="submission" date="2014-04" db="EMBL/GenBank/DDBJ databases">
        <title>Draft genome sequence of Pantoea beijingensis strain LMG 27579, an emerging pathogen to Pleurotus eryngii with potential industrial application.</title>
        <authorList>
            <person name="Xu F."/>
            <person name="Liu Y."/>
            <person name="Wang S."/>
            <person name="Yin Y."/>
            <person name="Ma Y."/>
            <person name="Zhao S."/>
            <person name="Rong C."/>
        </authorList>
    </citation>
    <scope>NUCLEOTIDE SEQUENCE [LARGE SCALE GENOMIC DNA]</scope>
    <source>
        <strain evidence="12 13">LMG 27579</strain>
    </source>
</reference>
<dbReference type="AlphaFoldDB" id="A0A443IBQ8"/>
<dbReference type="GO" id="GO:0004563">
    <property type="term" value="F:beta-N-acetylhexosaminidase activity"/>
    <property type="evidence" value="ECO:0007669"/>
    <property type="project" value="UniProtKB-EC"/>
</dbReference>
<dbReference type="InterPro" id="IPR015882">
    <property type="entry name" value="HEX_bac_N"/>
</dbReference>
<evidence type="ECO:0000256" key="8">
    <source>
        <dbReference type="PIRSR" id="PIRSR625705-1"/>
    </source>
</evidence>
<evidence type="ECO:0000256" key="4">
    <source>
        <dbReference type="ARBA" id="ARBA00022801"/>
    </source>
</evidence>
<dbReference type="GO" id="GO:0030203">
    <property type="term" value="P:glycosaminoglycan metabolic process"/>
    <property type="evidence" value="ECO:0007669"/>
    <property type="project" value="TreeGrafter"/>
</dbReference>
<dbReference type="PANTHER" id="PTHR22600">
    <property type="entry name" value="BETA-HEXOSAMINIDASE"/>
    <property type="match status" value="1"/>
</dbReference>
<evidence type="ECO:0000256" key="9">
    <source>
        <dbReference type="SAM" id="SignalP"/>
    </source>
</evidence>
<evidence type="ECO:0000259" key="10">
    <source>
        <dbReference type="Pfam" id="PF00728"/>
    </source>
</evidence>
<proteinExistence type="inferred from homology"/>
<comment type="caution">
    <text evidence="12">The sequence shown here is derived from an EMBL/GenBank/DDBJ whole genome shotgun (WGS) entry which is preliminary data.</text>
</comment>
<dbReference type="InterPro" id="IPR017853">
    <property type="entry name" value="GH"/>
</dbReference>
<feature type="domain" description="Beta-hexosaminidase bacterial type N-terminal" evidence="11">
    <location>
        <begin position="27"/>
        <end position="156"/>
    </location>
</feature>
<keyword evidence="13" id="KW-1185">Reference proteome</keyword>
<evidence type="ECO:0000256" key="1">
    <source>
        <dbReference type="ARBA" id="ARBA00001231"/>
    </source>
</evidence>
<dbReference type="RefSeq" id="WP_128178559.1">
    <property type="nucleotide sequence ID" value="NZ_CP071409.1"/>
</dbReference>
<keyword evidence="4" id="KW-0378">Hydrolase</keyword>
<gene>
    <name evidence="12" type="ORF">ED28_13345</name>
</gene>
<dbReference type="Pfam" id="PF02838">
    <property type="entry name" value="Glyco_hydro_20b"/>
    <property type="match status" value="1"/>
</dbReference>
<sequence length="794" mass="89873">MFLRQTLLASSILLSLNAFAAPAGDLPLMPWPQQVEQPATGGKLVLDRKLTLKVNGDNLEGALERWRQRIARQTGWELEPREERIDTPTISINITQAVDTQPKLDSDESYHLSVTEKGVTLRANTRFGAMHGMETLLQLIQNDSQNTFIPLVEIQDKPRFPWRGVLIDSARHFMPLEVIKRQIEGMAAARMNVFHWHLTDDQGWRFASTHYPQLQQQASDGLFYTQDEMKTIVRYAAERGIRVIPELDLPGHASALAVAMPELISAPGPYKMERGWGVFQPLLDPSNEQVYRVIDTLIGEMAAIFPDAYLHIGGDEVDATQWKASAQIQQFMKAHQLQDEHALQAYFNQRLEKILEKHQRQMVGWDEIYHPDLPRNIVIQSWQGQDALGNIASDNYRGILSTGFYLDQPQPAAYHYRNEITMQGLGGADQTQNDEHVQSWKFTMPRLKGSAVEGSFTLIDGRHGWRGFIDFAGKSRRMVKNINWLAPDKVTFSVDSWMGEVQPVVKLTQNTLDGYMRVGNVRYPASGRRLERVPPGIQPVVPNARQQEENLLGGEAAVWAENINANLLDVKLWPRAFVIAERLWSAKDVTDEANMYRRLAAVDRWSAVSVGLQQHQEAQAQMVRLANSSDIVPLQILSEVLEPAQYYTRQHLKFQAGNYDAAEPLNRLADILPSESDKVRALDQQVDALIEDRDNKQATQAIRQQLTYWQNNITQVLPLLERNYQLTALRPVAQQVADIAQMGNMLLDALENERAFGAREVAAMHATLNAAARTQDEVVIALVYPVEKLLRASK</sequence>
<comment type="catalytic activity">
    <reaction evidence="1">
        <text>Hydrolysis of terminal non-reducing N-acetyl-D-hexosamine residues in N-acetyl-beta-D-hexosaminides.</text>
        <dbReference type="EC" id="3.2.1.52"/>
    </reaction>
</comment>
<keyword evidence="9" id="KW-0732">Signal</keyword>
<dbReference type="Gene3D" id="3.20.20.80">
    <property type="entry name" value="Glycosidases"/>
    <property type="match status" value="2"/>
</dbReference>
<evidence type="ECO:0000313" key="13">
    <source>
        <dbReference type="Proteomes" id="UP000288794"/>
    </source>
</evidence>
<feature type="active site" description="Proton donor" evidence="8">
    <location>
        <position position="316"/>
    </location>
</feature>
<protein>
    <recommendedName>
        <fullName evidence="3">beta-N-acetylhexosaminidase</fullName>
        <ecNumber evidence="3">3.2.1.52</ecNumber>
    </recommendedName>
    <alternativeName>
        <fullName evidence="6">Beta-N-acetylhexosaminidase</fullName>
    </alternativeName>
    <alternativeName>
        <fullName evidence="7">N-acetyl-beta-glucosaminidase</fullName>
    </alternativeName>
</protein>
<dbReference type="PRINTS" id="PR00738">
    <property type="entry name" value="GLHYDRLASE20"/>
</dbReference>
<dbReference type="InterPro" id="IPR025705">
    <property type="entry name" value="Beta_hexosaminidase_sua/sub"/>
</dbReference>
<feature type="signal peptide" evidence="9">
    <location>
        <begin position="1"/>
        <end position="20"/>
    </location>
</feature>
<keyword evidence="5" id="KW-0326">Glycosidase</keyword>